<dbReference type="EMBL" id="FMKA01000010">
    <property type="protein sequence ID" value="SCP97339.1"/>
    <property type="molecule type" value="Genomic_DNA"/>
</dbReference>
<dbReference type="STRING" id="1619234.SAMN05421730_10106"/>
<proteinExistence type="predicted"/>
<evidence type="ECO:0000313" key="4">
    <source>
        <dbReference type="Proteomes" id="UP000199315"/>
    </source>
</evidence>
<dbReference type="Proteomes" id="UP000199315">
    <property type="component" value="Unassembled WGS sequence"/>
</dbReference>
<keyword evidence="4" id="KW-1185">Reference proteome</keyword>
<dbReference type="AlphaFoldDB" id="A0A1D3TTM6"/>
<gene>
    <name evidence="3" type="ORF">SAMN05421730_10106</name>
</gene>
<sequence length="129" mass="13758">MKRFIKTVLTMGIALIMFGTAAFAGASYSGYNTIVGKFNGCGYSGYQTKSTGGANGYIMSTMVGGDYEVDVRMNSSKGSGSWRRDVTDGTWGELPGSSYQTSGTSVRAQFSNDINTPVDVQVIGQWKSN</sequence>
<evidence type="ECO:0000256" key="1">
    <source>
        <dbReference type="SAM" id="MobiDB-lite"/>
    </source>
</evidence>
<protein>
    <submittedName>
        <fullName evidence="3">Uncharacterized protein</fullName>
    </submittedName>
</protein>
<dbReference type="RefSeq" id="WP_207648844.1">
    <property type="nucleotide sequence ID" value="NZ_FMKA01000010.1"/>
</dbReference>
<organism evidence="3 4">
    <name type="scientific">Anaerobium acetethylicum</name>
    <dbReference type="NCBI Taxonomy" id="1619234"/>
    <lineage>
        <taxon>Bacteria</taxon>
        <taxon>Bacillati</taxon>
        <taxon>Bacillota</taxon>
        <taxon>Clostridia</taxon>
        <taxon>Lachnospirales</taxon>
        <taxon>Lachnospiraceae</taxon>
        <taxon>Anaerobium</taxon>
    </lineage>
</organism>
<evidence type="ECO:0000256" key="2">
    <source>
        <dbReference type="SAM" id="SignalP"/>
    </source>
</evidence>
<accession>A0A1D3TTM6</accession>
<reference evidence="3 4" key="1">
    <citation type="submission" date="2016-09" db="EMBL/GenBank/DDBJ databases">
        <authorList>
            <person name="Capua I."/>
            <person name="De Benedictis P."/>
            <person name="Joannis T."/>
            <person name="Lombin L.H."/>
            <person name="Cattoli G."/>
        </authorList>
    </citation>
    <scope>NUCLEOTIDE SEQUENCE [LARGE SCALE GENOMIC DNA]</scope>
    <source>
        <strain evidence="3 4">GluBS11</strain>
    </source>
</reference>
<feature type="region of interest" description="Disordered" evidence="1">
    <location>
        <begin position="75"/>
        <end position="96"/>
    </location>
</feature>
<evidence type="ECO:0000313" key="3">
    <source>
        <dbReference type="EMBL" id="SCP97339.1"/>
    </source>
</evidence>
<keyword evidence="2" id="KW-0732">Signal</keyword>
<name>A0A1D3TTM6_9FIRM</name>
<feature type="chain" id="PRO_5039660741" evidence="2">
    <location>
        <begin position="25"/>
        <end position="129"/>
    </location>
</feature>
<feature type="signal peptide" evidence="2">
    <location>
        <begin position="1"/>
        <end position="24"/>
    </location>
</feature>